<evidence type="ECO:0000256" key="2">
    <source>
        <dbReference type="ARBA" id="ARBA00009457"/>
    </source>
</evidence>
<proteinExistence type="inferred from homology"/>
<dbReference type="Pfam" id="PF03381">
    <property type="entry name" value="CDC50"/>
    <property type="match status" value="1"/>
</dbReference>
<keyword evidence="5 6" id="KW-0472">Membrane</keyword>
<organism evidence="7 8">
    <name type="scientific">Angiostrongylus cantonensis</name>
    <name type="common">Rat lungworm</name>
    <dbReference type="NCBI Taxonomy" id="6313"/>
    <lineage>
        <taxon>Eukaryota</taxon>
        <taxon>Metazoa</taxon>
        <taxon>Ecdysozoa</taxon>
        <taxon>Nematoda</taxon>
        <taxon>Chromadorea</taxon>
        <taxon>Rhabditida</taxon>
        <taxon>Rhabditina</taxon>
        <taxon>Rhabditomorpha</taxon>
        <taxon>Strongyloidea</taxon>
        <taxon>Metastrongylidae</taxon>
        <taxon>Angiostrongylus</taxon>
    </lineage>
</organism>
<dbReference type="GO" id="GO:0005783">
    <property type="term" value="C:endoplasmic reticulum"/>
    <property type="evidence" value="ECO:0007669"/>
    <property type="project" value="TreeGrafter"/>
</dbReference>
<sequence length="239" mass="27242">MFDSALEFVIKYTNCTALTGESTAHITNFSYSDGAVQCHLSFRISGNYTGNVKFYYGLREFYQNNKLYVHSRNDVQLLGNLNEVTGCRPLDRASNFVYAPCGFVANSMFNDSFKLFFHDKHGAAIIVPFTTRGVISDIVRKRKFRNPKLKGNQTLCDAFQLKVGFVETSRSEEQDMKGIGHLQNTMRPPWWQTDLCKLGFGVSGTGIAFENVDFMVWMQTSALPNFRKHYRTLDNEVSE</sequence>
<accession>A0A0K0D4L1</accession>
<dbReference type="InterPro" id="IPR005045">
    <property type="entry name" value="CDC50/LEM3_fam"/>
</dbReference>
<keyword evidence="4" id="KW-1133">Transmembrane helix</keyword>
<dbReference type="GO" id="GO:0005794">
    <property type="term" value="C:Golgi apparatus"/>
    <property type="evidence" value="ECO:0007669"/>
    <property type="project" value="TreeGrafter"/>
</dbReference>
<dbReference type="PIRSF" id="PIRSF015840">
    <property type="entry name" value="DUF284_TM_euk"/>
    <property type="match status" value="1"/>
</dbReference>
<dbReference type="STRING" id="6313.A0A0K0D4L1"/>
<protein>
    <submittedName>
        <fullName evidence="8">CUB domain-containing protein</fullName>
    </submittedName>
</protein>
<reference evidence="8" key="2">
    <citation type="submission" date="2017-02" db="UniProtKB">
        <authorList>
            <consortium name="WormBaseParasite"/>
        </authorList>
    </citation>
    <scope>IDENTIFICATION</scope>
</reference>
<dbReference type="PANTHER" id="PTHR10926:SF23">
    <property type="entry name" value="CELL CYCLE CONTROL PROTEIN 50A"/>
    <property type="match status" value="1"/>
</dbReference>
<reference evidence="7" key="1">
    <citation type="submission" date="2012-09" db="EMBL/GenBank/DDBJ databases">
        <authorList>
            <person name="Martin A.A."/>
        </authorList>
    </citation>
    <scope>NUCLEOTIDE SEQUENCE</scope>
</reference>
<evidence type="ECO:0000256" key="3">
    <source>
        <dbReference type="ARBA" id="ARBA00022692"/>
    </source>
</evidence>
<dbReference type="Proteomes" id="UP000035642">
    <property type="component" value="Unassembled WGS sequence"/>
</dbReference>
<keyword evidence="3" id="KW-0812">Transmembrane</keyword>
<dbReference type="GO" id="GO:0005886">
    <property type="term" value="C:plasma membrane"/>
    <property type="evidence" value="ECO:0007669"/>
    <property type="project" value="TreeGrafter"/>
</dbReference>
<dbReference type="AlphaFoldDB" id="A0A0K0D4L1"/>
<name>A0A0K0D4L1_ANGCA</name>
<evidence type="ECO:0000256" key="5">
    <source>
        <dbReference type="ARBA" id="ARBA00023136"/>
    </source>
</evidence>
<evidence type="ECO:0000256" key="1">
    <source>
        <dbReference type="ARBA" id="ARBA00004370"/>
    </source>
</evidence>
<keyword evidence="7" id="KW-1185">Reference proteome</keyword>
<evidence type="ECO:0000256" key="6">
    <source>
        <dbReference type="PIRNR" id="PIRNR015840"/>
    </source>
</evidence>
<dbReference type="PANTHER" id="PTHR10926">
    <property type="entry name" value="CELL CYCLE CONTROL PROTEIN 50"/>
    <property type="match status" value="1"/>
</dbReference>
<dbReference type="WBParaSite" id="ACAC_0000500601-mRNA-1">
    <property type="protein sequence ID" value="ACAC_0000500601-mRNA-1"/>
    <property type="gene ID" value="ACAC_0000500601"/>
</dbReference>
<evidence type="ECO:0000313" key="7">
    <source>
        <dbReference type="Proteomes" id="UP000035642"/>
    </source>
</evidence>
<comment type="similarity">
    <text evidence="2 6">Belongs to the CDC50/LEM3 family.</text>
</comment>
<evidence type="ECO:0000256" key="4">
    <source>
        <dbReference type="ARBA" id="ARBA00022989"/>
    </source>
</evidence>
<comment type="subcellular location">
    <subcellularLocation>
        <location evidence="1">Membrane</location>
    </subcellularLocation>
</comment>
<evidence type="ECO:0000313" key="8">
    <source>
        <dbReference type="WBParaSite" id="ACAC_0000500601-mRNA-1"/>
    </source>
</evidence>